<name>A0A1H8P6U7_9EURY</name>
<dbReference type="OrthoDB" id="235923at2157"/>
<dbReference type="EMBL" id="FOCX01000011">
    <property type="protein sequence ID" value="SEO37464.1"/>
    <property type="molecule type" value="Genomic_DNA"/>
</dbReference>
<dbReference type="Proteomes" id="UP000198775">
    <property type="component" value="Unassembled WGS sequence"/>
</dbReference>
<gene>
    <name evidence="1" type="ORF">SAMN05216388_1011166</name>
</gene>
<keyword evidence="2" id="KW-1185">Reference proteome</keyword>
<dbReference type="AlphaFoldDB" id="A0A1H8P6U7"/>
<dbReference type="Gene3D" id="1.25.10.10">
    <property type="entry name" value="Leucine-rich Repeat Variant"/>
    <property type="match status" value="1"/>
</dbReference>
<sequence>MGLRDWVFGGDETALEAANRLRGTAKESPEEVDVDRLVELSIEPGEHAVSRAAADGITALAEQRPDRLFDHVPELLEATTILEGVGSKQRGSFARALEHVAKEDPSVVAPEADRLIESLEAELEADKQPGSDVYIDPDKAAGLSHAAAAAGVDDATPVLERLRRHSEPTVSDAAREALREL</sequence>
<evidence type="ECO:0008006" key="3">
    <source>
        <dbReference type="Google" id="ProtNLM"/>
    </source>
</evidence>
<evidence type="ECO:0000313" key="2">
    <source>
        <dbReference type="Proteomes" id="UP000198775"/>
    </source>
</evidence>
<proteinExistence type="predicted"/>
<dbReference type="InterPro" id="IPR011989">
    <property type="entry name" value="ARM-like"/>
</dbReference>
<protein>
    <recommendedName>
        <fullName evidence="3">HEAT repeat-containing protein</fullName>
    </recommendedName>
</protein>
<reference evidence="2" key="1">
    <citation type="submission" date="2016-10" db="EMBL/GenBank/DDBJ databases">
        <authorList>
            <person name="Varghese N."/>
            <person name="Submissions S."/>
        </authorList>
    </citation>
    <scope>NUCLEOTIDE SEQUENCE [LARGE SCALE GENOMIC DNA]</scope>
    <source>
        <strain evidence="2">IBRC-M 10043</strain>
    </source>
</reference>
<organism evidence="1 2">
    <name type="scientific">Halorientalis persicus</name>
    <dbReference type="NCBI Taxonomy" id="1367881"/>
    <lineage>
        <taxon>Archaea</taxon>
        <taxon>Methanobacteriati</taxon>
        <taxon>Methanobacteriota</taxon>
        <taxon>Stenosarchaea group</taxon>
        <taxon>Halobacteria</taxon>
        <taxon>Halobacteriales</taxon>
        <taxon>Haloarculaceae</taxon>
        <taxon>Halorientalis</taxon>
    </lineage>
</organism>
<dbReference type="RefSeq" id="WP_092660870.1">
    <property type="nucleotide sequence ID" value="NZ_FOCX01000011.1"/>
</dbReference>
<evidence type="ECO:0000313" key="1">
    <source>
        <dbReference type="EMBL" id="SEO37464.1"/>
    </source>
</evidence>
<accession>A0A1H8P6U7</accession>